<protein>
    <recommendedName>
        <fullName evidence="3">Alpha/beta hydrolase</fullName>
    </recommendedName>
</protein>
<dbReference type="Gene3D" id="3.40.50.1820">
    <property type="entry name" value="alpha/beta hydrolase"/>
    <property type="match status" value="1"/>
</dbReference>
<name>A0ABU2UYU9_9ACTN</name>
<evidence type="ECO:0000313" key="2">
    <source>
        <dbReference type="Proteomes" id="UP001180489"/>
    </source>
</evidence>
<keyword evidence="2" id="KW-1185">Reference proteome</keyword>
<evidence type="ECO:0000313" key="1">
    <source>
        <dbReference type="EMBL" id="MDT0478451.1"/>
    </source>
</evidence>
<dbReference type="EMBL" id="JAVRFF010000491">
    <property type="protein sequence ID" value="MDT0478451.1"/>
    <property type="molecule type" value="Genomic_DNA"/>
</dbReference>
<reference evidence="1" key="1">
    <citation type="submission" date="2024-05" db="EMBL/GenBank/DDBJ databases">
        <title>30 novel species of actinomycetes from the DSMZ collection.</title>
        <authorList>
            <person name="Nouioui I."/>
        </authorList>
    </citation>
    <scope>NUCLEOTIDE SEQUENCE</scope>
    <source>
        <strain evidence="1">DSM 41014</strain>
    </source>
</reference>
<feature type="non-terminal residue" evidence="1">
    <location>
        <position position="139"/>
    </location>
</feature>
<sequence length="139" mass="16084">LDHVALYLRSIGSQPAKLLSILSKSWYIGMMHLPFLAPTFWQTYSPKQWQKHVQKLENTQDIPLDTLVQTDGKHGIALYRANFLPRNLRPRQRFAHSPVQAIVLTQDKFVSADYIDAMPQWVKNFQKVSVNSNHWGILS</sequence>
<accession>A0ABU2UYU9</accession>
<organism evidence="1 2">
    <name type="scientific">Streptomyces hintoniae</name>
    <dbReference type="NCBI Taxonomy" id="3075521"/>
    <lineage>
        <taxon>Bacteria</taxon>
        <taxon>Bacillati</taxon>
        <taxon>Actinomycetota</taxon>
        <taxon>Actinomycetes</taxon>
        <taxon>Kitasatosporales</taxon>
        <taxon>Streptomycetaceae</taxon>
        <taxon>Streptomyces</taxon>
    </lineage>
</organism>
<dbReference type="Proteomes" id="UP001180489">
    <property type="component" value="Unassembled WGS sequence"/>
</dbReference>
<comment type="caution">
    <text evidence="1">The sequence shown here is derived from an EMBL/GenBank/DDBJ whole genome shotgun (WGS) entry which is preliminary data.</text>
</comment>
<gene>
    <name evidence="1" type="ORF">RM863_40745</name>
</gene>
<feature type="non-terminal residue" evidence="1">
    <location>
        <position position="1"/>
    </location>
</feature>
<evidence type="ECO:0008006" key="3">
    <source>
        <dbReference type="Google" id="ProtNLM"/>
    </source>
</evidence>
<proteinExistence type="predicted"/>
<dbReference type="InterPro" id="IPR029058">
    <property type="entry name" value="AB_hydrolase_fold"/>
</dbReference>